<feature type="domain" description="NB-ARC" evidence="1">
    <location>
        <begin position="269"/>
        <end position="415"/>
    </location>
</feature>
<dbReference type="InterPro" id="IPR053137">
    <property type="entry name" value="NLR-like"/>
</dbReference>
<gene>
    <name evidence="2" type="ORF">ASPCAL06010</name>
</gene>
<dbReference type="InterPro" id="IPR016035">
    <property type="entry name" value="Acyl_Trfase/lysoPLipase"/>
</dbReference>
<dbReference type="AlphaFoldDB" id="A0A0U5FZV7"/>
<dbReference type="Gene3D" id="3.40.1090.10">
    <property type="entry name" value="Cytosolic phospholipase A2 catalytic domain"/>
    <property type="match status" value="1"/>
</dbReference>
<dbReference type="OrthoDB" id="5986190at2759"/>
<dbReference type="InterPro" id="IPR002182">
    <property type="entry name" value="NB-ARC"/>
</dbReference>
<dbReference type="Proteomes" id="UP000054771">
    <property type="component" value="Unassembled WGS sequence"/>
</dbReference>
<dbReference type="InterPro" id="IPR011990">
    <property type="entry name" value="TPR-like_helical_dom_sf"/>
</dbReference>
<dbReference type="Gene3D" id="3.40.50.300">
    <property type="entry name" value="P-loop containing nucleotide triphosphate hydrolases"/>
    <property type="match status" value="1"/>
</dbReference>
<protein>
    <recommendedName>
        <fullName evidence="1">NB-ARC domain-containing protein</fullName>
    </recommendedName>
</protein>
<dbReference type="InterPro" id="IPR019734">
    <property type="entry name" value="TPR_rpt"/>
</dbReference>
<dbReference type="SMART" id="SM00028">
    <property type="entry name" value="TPR"/>
    <property type="match status" value="3"/>
</dbReference>
<dbReference type="Gene3D" id="1.25.40.10">
    <property type="entry name" value="Tetratricopeptide repeat domain"/>
    <property type="match status" value="3"/>
</dbReference>
<dbReference type="STRING" id="454130.A0A0U5FZV7"/>
<dbReference type="Pfam" id="PF13176">
    <property type="entry name" value="TPR_7"/>
    <property type="match status" value="1"/>
</dbReference>
<organism evidence="2 3">
    <name type="scientific">Aspergillus calidoustus</name>
    <dbReference type="NCBI Taxonomy" id="454130"/>
    <lineage>
        <taxon>Eukaryota</taxon>
        <taxon>Fungi</taxon>
        <taxon>Dikarya</taxon>
        <taxon>Ascomycota</taxon>
        <taxon>Pezizomycotina</taxon>
        <taxon>Eurotiomycetes</taxon>
        <taxon>Eurotiomycetidae</taxon>
        <taxon>Eurotiales</taxon>
        <taxon>Aspergillaceae</taxon>
        <taxon>Aspergillus</taxon>
        <taxon>Aspergillus subgen. Nidulantes</taxon>
    </lineage>
</organism>
<dbReference type="PANTHER" id="PTHR46082">
    <property type="entry name" value="ATP/GTP-BINDING PROTEIN-RELATED"/>
    <property type="match status" value="1"/>
</dbReference>
<dbReference type="OMA" id="ISYQAIR"/>
<reference evidence="3" key="1">
    <citation type="journal article" date="2016" name="Genome Announc.">
        <title>Draft genome sequences of fungus Aspergillus calidoustus.</title>
        <authorList>
            <person name="Horn F."/>
            <person name="Linde J."/>
            <person name="Mattern D.J."/>
            <person name="Walther G."/>
            <person name="Guthke R."/>
            <person name="Scherlach K."/>
            <person name="Martin K."/>
            <person name="Brakhage A.A."/>
            <person name="Petzke L."/>
            <person name="Valiante V."/>
        </authorList>
    </citation>
    <scope>NUCLEOTIDE SEQUENCE [LARGE SCALE GENOMIC DNA]</scope>
    <source>
        <strain evidence="3">SF006504</strain>
    </source>
</reference>
<keyword evidence="3" id="KW-1185">Reference proteome</keyword>
<accession>A0A0U5FZV7</accession>
<dbReference type="EMBL" id="CDMC01000004">
    <property type="protein sequence ID" value="CEL04886.1"/>
    <property type="molecule type" value="Genomic_DNA"/>
</dbReference>
<dbReference type="SUPFAM" id="SSF52151">
    <property type="entry name" value="FabD/lysophospholipase-like"/>
    <property type="match status" value="1"/>
</dbReference>
<name>A0A0U5FZV7_ASPCI</name>
<dbReference type="SUPFAM" id="SSF48452">
    <property type="entry name" value="TPR-like"/>
    <property type="match status" value="2"/>
</dbReference>
<proteinExistence type="predicted"/>
<sequence>MYESEAGESECKTFVCAASAKSLKSSPRLFRTWVSNINPSENCTIWEACRATTAAPTFFKSIRIGRPGVQEEFVDAGLGCNNPVKQLLLEACQEFGKARPVSCIVSIGTGKARVIRLNKPRGLDRWIHRDLVGALAKMATDSEEVAREMERRFEDRKGPYFRLNVDQGLEDITMEDWEKLGEVATHTKNYIVDNGSARAAVERIVAALVGKPLEMYQLGQLDGSISKQHTDTDERTLFDYPSSRVKHFVHRKEQYDRLMSQFSMPRTGTDSRVVCLVGMGGCGKSQLAMDFCQKLEAAKQASAIVWVNASSNSSVEQKYAVVAGQMTATEIDTSQSEKNIEVVKEGLRSWPSAWVLVFDNFDDPDAFIERDVTDYFPRSSRGFIILTSRNLGLHRLGDMIQMSTMNPEEALSLLVRSSAVGLGDGNAADAEQVVKSLGHLALALDQAGAYIYKRRISFHEFLKHFHNRWEIISNEVPRIWSYENPQDRSKLTVATTWELSLDLITGDDDARCSKERLLTLAAFLDCRHVSERLFQAYLCQDNPLAPDQYVFKRQVEQLRNSFSYYFLRATTKKWLDQMRDAADHHSYVSSHTDETVEYTTVDMLVPLLTTGERIWDTYSFRDIIAEMHELSLIESFESRDSATYFSLHPLIQEWMKLRLSIDERKDRFTDATVLLQAYVERQARTPTDFEEKSAILSHIHTILEELAALSIQPMIDGGLCEIWTALAKFCADQGQYSTAENLYQQLLATEEDKCYVDICLFALQTQIRLGNLYLNQKRLSEAEVLFERLAETLEKNTSISSSEIYESERLSVTGSLARLYSEQGQVEESERLSRQNLQRAEKQLGPDHPTTVKVMHNLAVVRLATQTAEQSLLEFQQVVARTMRVLGATHLTTIGALHMTARQHRMLGQWADAEEVAERVFAEMLRQLGPTHPQTLGTMQSLRMVYSRYGKEPGSGVPFYAIKISGFVPPGASDPKIAVEKLALLARAYGDLEMFVEAISIFRDVLRWRVTHQGPTHPATLNSMFALATHYPKVERYGDAIRLLDELQTKLVQCPGLLTPSIEEVEENLAANRVAQEHHSTSNDTTELDGNLDGTHILWFDGAPPPGLLVPASTHTFK</sequence>
<evidence type="ECO:0000313" key="3">
    <source>
        <dbReference type="Proteomes" id="UP000054771"/>
    </source>
</evidence>
<evidence type="ECO:0000313" key="2">
    <source>
        <dbReference type="EMBL" id="CEL04886.1"/>
    </source>
</evidence>
<dbReference type="PANTHER" id="PTHR46082:SF11">
    <property type="entry name" value="AAA+ ATPASE DOMAIN-CONTAINING PROTEIN-RELATED"/>
    <property type="match status" value="1"/>
</dbReference>
<dbReference type="GO" id="GO:0043531">
    <property type="term" value="F:ADP binding"/>
    <property type="evidence" value="ECO:0007669"/>
    <property type="project" value="InterPro"/>
</dbReference>
<evidence type="ECO:0000259" key="1">
    <source>
        <dbReference type="Pfam" id="PF00931"/>
    </source>
</evidence>
<dbReference type="SUPFAM" id="SSF52540">
    <property type="entry name" value="P-loop containing nucleoside triphosphate hydrolases"/>
    <property type="match status" value="1"/>
</dbReference>
<dbReference type="Pfam" id="PF00931">
    <property type="entry name" value="NB-ARC"/>
    <property type="match status" value="1"/>
</dbReference>
<dbReference type="Pfam" id="PF13424">
    <property type="entry name" value="TPR_12"/>
    <property type="match status" value="1"/>
</dbReference>
<dbReference type="InterPro" id="IPR027417">
    <property type="entry name" value="P-loop_NTPase"/>
</dbReference>